<evidence type="ECO:0008006" key="3">
    <source>
        <dbReference type="Google" id="ProtNLM"/>
    </source>
</evidence>
<dbReference type="AlphaFoldDB" id="A0A512NJR0"/>
<organism evidence="1 2">
    <name type="scientific">Reyranella soli</name>
    <dbReference type="NCBI Taxonomy" id="1230389"/>
    <lineage>
        <taxon>Bacteria</taxon>
        <taxon>Pseudomonadati</taxon>
        <taxon>Pseudomonadota</taxon>
        <taxon>Alphaproteobacteria</taxon>
        <taxon>Hyphomicrobiales</taxon>
        <taxon>Reyranellaceae</taxon>
        <taxon>Reyranella</taxon>
    </lineage>
</organism>
<dbReference type="Proteomes" id="UP000321058">
    <property type="component" value="Unassembled WGS sequence"/>
</dbReference>
<reference evidence="1 2" key="1">
    <citation type="submission" date="2019-07" db="EMBL/GenBank/DDBJ databases">
        <title>Whole genome shotgun sequence of Reyranella soli NBRC 108950.</title>
        <authorList>
            <person name="Hosoyama A."/>
            <person name="Uohara A."/>
            <person name="Ohji S."/>
            <person name="Ichikawa N."/>
        </authorList>
    </citation>
    <scope>NUCLEOTIDE SEQUENCE [LARGE SCALE GENOMIC DNA]</scope>
    <source>
        <strain evidence="1 2">NBRC 108950</strain>
    </source>
</reference>
<dbReference type="SUPFAM" id="SSF51182">
    <property type="entry name" value="RmlC-like cupins"/>
    <property type="match status" value="1"/>
</dbReference>
<dbReference type="OrthoDB" id="285029at2"/>
<keyword evidence="2" id="KW-1185">Reference proteome</keyword>
<dbReference type="InterPro" id="IPR011051">
    <property type="entry name" value="RmlC_Cupin_sf"/>
</dbReference>
<dbReference type="PANTHER" id="PTHR41517:SF1">
    <property type="entry name" value="CUPIN"/>
    <property type="match status" value="1"/>
</dbReference>
<dbReference type="GO" id="GO:0051213">
    <property type="term" value="F:dioxygenase activity"/>
    <property type="evidence" value="ECO:0007669"/>
    <property type="project" value="InterPro"/>
</dbReference>
<dbReference type="InterPro" id="IPR014710">
    <property type="entry name" value="RmlC-like_jellyroll"/>
</dbReference>
<evidence type="ECO:0000313" key="1">
    <source>
        <dbReference type="EMBL" id="GEP59189.1"/>
    </source>
</evidence>
<protein>
    <recommendedName>
        <fullName evidence="3">Cupin 2 conserved barrel domain-containing protein</fullName>
    </recommendedName>
</protein>
<dbReference type="PANTHER" id="PTHR41517">
    <property type="entry name" value="1,2-DIOXYGENASE PROTEIN-RELATED"/>
    <property type="match status" value="1"/>
</dbReference>
<gene>
    <name evidence="1" type="ORF">RSO01_63550</name>
</gene>
<dbReference type="EMBL" id="BKAJ01000121">
    <property type="protein sequence ID" value="GEP59189.1"/>
    <property type="molecule type" value="Genomic_DNA"/>
</dbReference>
<name>A0A512NJR0_9HYPH</name>
<dbReference type="InterPro" id="IPR047183">
    <property type="entry name" value="GDO-like"/>
</dbReference>
<comment type="caution">
    <text evidence="1">The sequence shown here is derived from an EMBL/GenBank/DDBJ whole genome shotgun (WGS) entry which is preliminary data.</text>
</comment>
<proteinExistence type="predicted"/>
<dbReference type="Gene3D" id="2.60.120.10">
    <property type="entry name" value="Jelly Rolls"/>
    <property type="match status" value="2"/>
</dbReference>
<accession>A0A512NJR0</accession>
<sequence length="300" mass="32341">MSIHADRARYVPVERGFNIARTAIEPQAFVAEAARAFAADTPTGFIALDLSLALGSGHAATTPFMLARYARIRRGERLACTLAASGEIWAVLRGRGTLERDGQALAWGEGDMLALPGGVASTWLAEEDAVLWLATDEPALAFLGVRPEIGERAPIEATHYRAEDIARELRTLYERPMAPDTPGRALFMASARTERLGTCLPAMTLTLNAVRPGEEQRPHRHNAAALVLSLREAHCASTIGGRTFPWTRHVTLLTPAGAAHDHRNAPKVDGAVGDDDIALSLIVQDGGLHYYGRTMGFSFA</sequence>
<dbReference type="RefSeq" id="WP_147154546.1">
    <property type="nucleotide sequence ID" value="NZ_BKAJ01000121.1"/>
</dbReference>
<evidence type="ECO:0000313" key="2">
    <source>
        <dbReference type="Proteomes" id="UP000321058"/>
    </source>
</evidence>